<keyword evidence="3" id="KW-1185">Reference proteome</keyword>
<evidence type="ECO:0000256" key="1">
    <source>
        <dbReference type="SAM" id="MobiDB-lite"/>
    </source>
</evidence>
<gene>
    <name evidence="2" type="ORF">BO222_07335</name>
</gene>
<dbReference type="EMBL" id="MPJW01000142">
    <property type="protein sequence ID" value="OLU39084.1"/>
    <property type="molecule type" value="Genomic_DNA"/>
</dbReference>
<organism evidence="2 3">
    <name type="scientific">Ileibacterium valens</name>
    <dbReference type="NCBI Taxonomy" id="1862668"/>
    <lineage>
        <taxon>Bacteria</taxon>
        <taxon>Bacillati</taxon>
        <taxon>Bacillota</taxon>
        <taxon>Erysipelotrichia</taxon>
        <taxon>Erysipelotrichales</taxon>
        <taxon>Erysipelotrichaceae</taxon>
        <taxon>Ileibacterium</taxon>
    </lineage>
</organism>
<protein>
    <recommendedName>
        <fullName evidence="4">BIG2 domain-containing protein</fullName>
    </recommendedName>
</protein>
<feature type="region of interest" description="Disordered" evidence="1">
    <location>
        <begin position="98"/>
        <end position="144"/>
    </location>
</feature>
<dbReference type="AlphaFoldDB" id="A0A1U7NFI0"/>
<evidence type="ECO:0000313" key="3">
    <source>
        <dbReference type="Proteomes" id="UP000186341"/>
    </source>
</evidence>
<reference evidence="2 3" key="1">
    <citation type="submission" date="2016-11" db="EMBL/GenBank/DDBJ databases">
        <title>Description of two novel members of the family Erysipelotrichaceae: Ileibacterium lipovorans gen. nov., sp. nov. and Dubosiella newyorkensis, gen. nov., sp. nov.</title>
        <authorList>
            <person name="Cox L.M."/>
            <person name="Sohn J."/>
            <person name="Tyrrell K.L."/>
            <person name="Citron D.M."/>
            <person name="Lawson P.A."/>
            <person name="Patel N.B."/>
            <person name="Iizumi T."/>
            <person name="Perez-Perez G.I."/>
            <person name="Goldstein E.J."/>
            <person name="Blaser M.J."/>
        </authorList>
    </citation>
    <scope>NUCLEOTIDE SEQUENCE [LARGE SCALE GENOMIC DNA]</scope>
    <source>
        <strain evidence="2 3">NYU-BL-A3</strain>
    </source>
</reference>
<accession>A0A1U7NFI0</accession>
<sequence length="144" mass="15277">MLVSGILIAGCSSGSDQKMSIIELVPENDEVLVNEKTDIEIKTDPKDTALTASDFVAGKGKIEVDGNLAVFCASDTGTYTIKASKDGITSNPVSIKVVNAQSDSEKPKPEETTYDHKTSDHNKQNTSGQTNSTDRSSINNDGPL</sequence>
<comment type="caution">
    <text evidence="2">The sequence shown here is derived from an EMBL/GenBank/DDBJ whole genome shotgun (WGS) entry which is preliminary data.</text>
</comment>
<evidence type="ECO:0000313" key="2">
    <source>
        <dbReference type="EMBL" id="OLU39084.1"/>
    </source>
</evidence>
<proteinExistence type="predicted"/>
<feature type="compositionally biased region" description="Polar residues" evidence="1">
    <location>
        <begin position="124"/>
        <end position="144"/>
    </location>
</feature>
<feature type="compositionally biased region" description="Basic and acidic residues" evidence="1">
    <location>
        <begin position="103"/>
        <end position="123"/>
    </location>
</feature>
<dbReference type="Proteomes" id="UP000186341">
    <property type="component" value="Unassembled WGS sequence"/>
</dbReference>
<name>A0A1U7NFI0_9FIRM</name>
<evidence type="ECO:0008006" key="4">
    <source>
        <dbReference type="Google" id="ProtNLM"/>
    </source>
</evidence>